<dbReference type="OrthoDB" id="3846417at2"/>
<name>A0A3S2VG32_9ACTN</name>
<dbReference type="Proteomes" id="UP000283128">
    <property type="component" value="Unassembled WGS sequence"/>
</dbReference>
<evidence type="ECO:0000313" key="3">
    <source>
        <dbReference type="Proteomes" id="UP000283128"/>
    </source>
</evidence>
<organism evidence="2 3">
    <name type="scientific">Streptomyces antnestii</name>
    <dbReference type="NCBI Taxonomy" id="2494256"/>
    <lineage>
        <taxon>Bacteria</taxon>
        <taxon>Bacillati</taxon>
        <taxon>Actinomycetota</taxon>
        <taxon>Actinomycetes</taxon>
        <taxon>Kitasatosporales</taxon>
        <taxon>Streptomycetaceae</taxon>
        <taxon>Streptomyces</taxon>
    </lineage>
</organism>
<dbReference type="RefSeq" id="WP_127828837.1">
    <property type="nucleotide sequence ID" value="NZ_RZYA01000006.1"/>
</dbReference>
<dbReference type="EMBL" id="RZYA01000006">
    <property type="protein sequence ID" value="RVU24480.1"/>
    <property type="molecule type" value="Genomic_DNA"/>
</dbReference>
<evidence type="ECO:0000256" key="1">
    <source>
        <dbReference type="SAM" id="Coils"/>
    </source>
</evidence>
<keyword evidence="3" id="KW-1185">Reference proteome</keyword>
<dbReference type="AlphaFoldDB" id="A0A3S2VG32"/>
<reference evidence="2 3" key="1">
    <citation type="submission" date="2019-01" db="EMBL/GenBank/DDBJ databases">
        <title>Genome sequences of Streptomyces and Rhizobium isolates collected from root and soil.</title>
        <authorList>
            <person name="Chhettri S."/>
            <person name="Sevigny J.L."/>
            <person name="Sen A."/>
            <person name="Ennis N."/>
            <person name="Tisa L."/>
        </authorList>
    </citation>
    <scope>NUCLEOTIDE SEQUENCE [LARGE SCALE GENOMIC DNA]</scope>
    <source>
        <strain evidence="2 3">San01</strain>
    </source>
</reference>
<proteinExistence type="predicted"/>
<keyword evidence="1" id="KW-0175">Coiled coil</keyword>
<gene>
    <name evidence="2" type="ORF">EOT10_15875</name>
</gene>
<protein>
    <submittedName>
        <fullName evidence="2">Uncharacterized protein</fullName>
    </submittedName>
</protein>
<accession>A0A3S2VG32</accession>
<sequence>MDLDALRFANFSKFGEAVTDWEEMVKKLKDLQEDAEQDLKKKAVKARWAGVNAGVTREFIAKTAAEFADAHTQADTIAKILKDTHGELKRFSEQLNDAVHRGAKKNLTVTDTGGGTFRVEMNIHPDRAGKGTEVPHHSQQDVTDFRDEIAGILSNATQSDKSAKEVLKAIVDAVKYGFSDANYPDRDHAAQALKDAEAMANMAKHPKDMSLDDIAKFNGYLKKYHDDPLFSERLATQLGAKKTLQFWTDVTDKFAGARGADLDQLKSLQKNMSMTLATASFSDSGDMQDWKKNILKETNTNFLVDPTDPNRSPRGALGAQVMSSLMRQGQFDTEFLDEYRAKLFKADLGAGSSSTKELWETGNQSVDLVFGKGDGRDPLNGLFDALSHNPEAAVNAFQSKSDLNHMLGTSKYTDRGTSLGHALEAAVTGVAAGDETHAALPHSKAQVEIMRNVMHAVADPGRGVLDSGGGSLVGEAIGESFGHMAASYMPEISRALGGPSAENVFLSTSTDPTGLERTDVTRFLTEVAHDANGRAAIRYGETIYTGSLLDAHLANPSLFDGTRQQVLSDISQNAGIIEGIVGHSVADADIGSAQDAEKAENDATKQQGEFFKAVLSAGVGVGSVALVPATPAGALAGAIGGGFFGGVSSMAVDRIFDGRELDSATDQALYRTGQELNKTQDSVNQQTQWSVEDAMKRHHVQLPKDGTMDFVRNAVNHGWSESDRIMEDAEKRPTA</sequence>
<comment type="caution">
    <text evidence="2">The sequence shown here is derived from an EMBL/GenBank/DDBJ whole genome shotgun (WGS) entry which is preliminary data.</text>
</comment>
<evidence type="ECO:0000313" key="2">
    <source>
        <dbReference type="EMBL" id="RVU24480.1"/>
    </source>
</evidence>
<feature type="coiled-coil region" evidence="1">
    <location>
        <begin position="18"/>
        <end position="45"/>
    </location>
</feature>